<dbReference type="PANTHER" id="PTHR43237">
    <property type="entry name" value="NADP-DEPENDENT MALIC ENZYME"/>
    <property type="match status" value="1"/>
</dbReference>
<feature type="binding site" evidence="7">
    <location>
        <position position="137"/>
    </location>
    <ligand>
        <name>a divalent metal cation</name>
        <dbReference type="ChEBI" id="CHEBI:60240"/>
    </ligand>
</feature>
<dbReference type="AlphaFoldDB" id="A0A7S8IED8"/>
<dbReference type="InterPro" id="IPR001891">
    <property type="entry name" value="Malic_OxRdtase"/>
</dbReference>
<protein>
    <submittedName>
        <fullName evidence="10">Malate dehydrogenase</fullName>
    </submittedName>
</protein>
<dbReference type="RefSeq" id="WP_195171616.1">
    <property type="nucleotide sequence ID" value="NZ_CP062983.1"/>
</dbReference>
<keyword evidence="11" id="KW-1185">Reference proteome</keyword>
<dbReference type="GO" id="GO:0016616">
    <property type="term" value="F:oxidoreductase activity, acting on the CH-OH group of donors, NAD or NADP as acceptor"/>
    <property type="evidence" value="ECO:0007669"/>
    <property type="project" value="InterPro"/>
</dbReference>
<dbReference type="InterPro" id="IPR012301">
    <property type="entry name" value="Malic_N_dom"/>
</dbReference>
<evidence type="ECO:0000313" key="11">
    <source>
        <dbReference type="Proteomes" id="UP000594468"/>
    </source>
</evidence>
<dbReference type="Pfam" id="PF00390">
    <property type="entry name" value="malic"/>
    <property type="match status" value="1"/>
</dbReference>
<evidence type="ECO:0000313" key="10">
    <source>
        <dbReference type="EMBL" id="QPC83550.1"/>
    </source>
</evidence>
<feature type="binding site" evidence="6">
    <location>
        <position position="286"/>
    </location>
    <ligand>
        <name>(S)-malate</name>
        <dbReference type="ChEBI" id="CHEBI:15589"/>
    </ligand>
</feature>
<dbReference type="InterPro" id="IPR015884">
    <property type="entry name" value="Malic_enzyme_CS"/>
</dbReference>
<keyword evidence="4" id="KW-0560">Oxidoreductase</keyword>
<dbReference type="InterPro" id="IPR051674">
    <property type="entry name" value="Malate_Decarboxylase"/>
</dbReference>
<dbReference type="InterPro" id="IPR036291">
    <property type="entry name" value="NAD(P)-bd_dom_sf"/>
</dbReference>
<evidence type="ECO:0000256" key="4">
    <source>
        <dbReference type="ARBA" id="ARBA00023002"/>
    </source>
</evidence>
<evidence type="ECO:0000256" key="6">
    <source>
        <dbReference type="PIRSR" id="PIRSR000106-2"/>
    </source>
</evidence>
<evidence type="ECO:0000256" key="5">
    <source>
        <dbReference type="PIRSR" id="PIRSR000106-1"/>
    </source>
</evidence>
<dbReference type="SMART" id="SM01274">
    <property type="entry name" value="malic"/>
    <property type="match status" value="1"/>
</dbReference>
<dbReference type="GO" id="GO:0004470">
    <property type="term" value="F:malic enzyme activity"/>
    <property type="evidence" value="ECO:0007669"/>
    <property type="project" value="InterPro"/>
</dbReference>
<dbReference type="KEGG" id="pmet:G4Y79_03970"/>
<proteinExistence type="inferred from homology"/>
<evidence type="ECO:0000259" key="8">
    <source>
        <dbReference type="SMART" id="SM00919"/>
    </source>
</evidence>
<feature type="domain" description="Malic enzyme N-terminal" evidence="9">
    <location>
        <begin position="18"/>
        <end position="151"/>
    </location>
</feature>
<dbReference type="EMBL" id="CP062983">
    <property type="protein sequence ID" value="QPC83550.1"/>
    <property type="molecule type" value="Genomic_DNA"/>
</dbReference>
<sequence length="442" mass="47832">MALFTKEDALDYHRLGRPGKLEVVPTKAMDTQRDLSMAYSPGVAEAVLEVADDALQAFELTAKSNLVAVLTNGTAILGLGNRGPLAAKPVMEGKAVLFKKFADIDAFDIEVNCTDPEKIIEVAAAISPTFGAINLEDIKAPECFVIEERLKAMLDIPVFHDDQHGTAIISAAALLNACELTNRDFANLRVVVNGAGAAAVATANLYINMGIQRENILMLDSRGVLYKGRSGMNEYKEQFAVDTDARTLEDAMVGADLFLGVSVADVLTQDMVKSMADNPIIFALANPDPEITPAAAFAARDDVIMATGRSDYPNQVNNVLGFPFLFRGALDTYATGINEEMKIAAVKALASLAHEPVPDDMLDAYNLDSLEFSREYLIPKPLDARVLLHVAPAVAQAAMDSGVARRTIDIDEYREELEGRHNHSMIARVIDDEPIHYAHTGV</sequence>
<dbReference type="FunFam" id="3.40.50.10380:FF:000003">
    <property type="entry name" value="NADP-dependent malic enzyme"/>
    <property type="match status" value="1"/>
</dbReference>
<evidence type="ECO:0000259" key="9">
    <source>
        <dbReference type="SMART" id="SM01274"/>
    </source>
</evidence>
<reference evidence="10 11" key="1">
    <citation type="submission" date="2020-02" db="EMBL/GenBank/DDBJ databases">
        <authorList>
            <person name="Zheng R.K."/>
            <person name="Sun C.M."/>
        </authorList>
    </citation>
    <scope>NUCLEOTIDE SEQUENCE [LARGE SCALE GENOMIC DNA]</scope>
    <source>
        <strain evidence="11">rifampicinis</strain>
    </source>
</reference>
<dbReference type="InterPro" id="IPR012302">
    <property type="entry name" value="Malic_NAD-bd"/>
</dbReference>
<dbReference type="SUPFAM" id="SSF53223">
    <property type="entry name" value="Aminoacid dehydrogenase-like, N-terminal domain"/>
    <property type="match status" value="1"/>
</dbReference>
<dbReference type="CDD" id="cd05311">
    <property type="entry name" value="NAD_bind_2_malic_enz"/>
    <property type="match status" value="1"/>
</dbReference>
<feature type="active site" description="Proton acceptor" evidence="5">
    <location>
        <position position="94"/>
    </location>
</feature>
<dbReference type="Proteomes" id="UP000594468">
    <property type="component" value="Chromosome"/>
</dbReference>
<evidence type="ECO:0000256" key="2">
    <source>
        <dbReference type="ARBA" id="ARBA00008785"/>
    </source>
</evidence>
<dbReference type="GO" id="GO:0051287">
    <property type="term" value="F:NAD binding"/>
    <property type="evidence" value="ECO:0007669"/>
    <property type="project" value="InterPro"/>
</dbReference>
<evidence type="ECO:0000256" key="3">
    <source>
        <dbReference type="ARBA" id="ARBA00022723"/>
    </source>
</evidence>
<gene>
    <name evidence="10" type="ORF">G4Y79_03970</name>
</gene>
<evidence type="ECO:0000256" key="7">
    <source>
        <dbReference type="PIRSR" id="PIRSR000106-3"/>
    </source>
</evidence>
<name>A0A7S8IED8_9CHLR</name>
<dbReference type="PIRSF" id="PIRSF000106">
    <property type="entry name" value="ME"/>
    <property type="match status" value="1"/>
</dbReference>
<dbReference type="InterPro" id="IPR046346">
    <property type="entry name" value="Aminoacid_DH-like_N_sf"/>
</dbReference>
<comment type="cofactor">
    <cofactor evidence="7">
        <name>Mg(2+)</name>
        <dbReference type="ChEBI" id="CHEBI:18420"/>
    </cofactor>
    <cofactor evidence="7">
        <name>Mn(2+)</name>
        <dbReference type="ChEBI" id="CHEBI:29035"/>
    </cofactor>
    <text evidence="7">Divalent metal cations. Prefers magnesium or manganese.</text>
</comment>
<keyword evidence="3 7" id="KW-0479">Metal-binding</keyword>
<dbReference type="InterPro" id="IPR045213">
    <property type="entry name" value="Malic_NAD-bd_bact_type"/>
</dbReference>
<feature type="binding site" evidence="7">
    <location>
        <position position="162"/>
    </location>
    <ligand>
        <name>a divalent metal cation</name>
        <dbReference type="ChEBI" id="CHEBI:60240"/>
    </ligand>
</feature>
<dbReference type="GO" id="GO:0046872">
    <property type="term" value="F:metal ion binding"/>
    <property type="evidence" value="ECO:0007669"/>
    <property type="project" value="UniProtKB-KW"/>
</dbReference>
<feature type="binding site" evidence="6">
    <location>
        <position position="317"/>
    </location>
    <ligand>
        <name>(S)-malate</name>
        <dbReference type="ChEBI" id="CHEBI:15589"/>
    </ligand>
</feature>
<feature type="domain" description="Malic enzyme NAD-binding" evidence="8">
    <location>
        <begin position="163"/>
        <end position="399"/>
    </location>
</feature>
<comment type="similarity">
    <text evidence="2">Belongs to the malic enzymes family.</text>
</comment>
<dbReference type="Pfam" id="PF03949">
    <property type="entry name" value="Malic_M"/>
    <property type="match status" value="1"/>
</dbReference>
<dbReference type="PROSITE" id="PS00331">
    <property type="entry name" value="MALIC_ENZYMES"/>
    <property type="match status" value="1"/>
</dbReference>
<feature type="active site" description="Proton donor" evidence="5">
    <location>
        <position position="39"/>
    </location>
</feature>
<dbReference type="InterPro" id="IPR037062">
    <property type="entry name" value="Malic_N_dom_sf"/>
</dbReference>
<dbReference type="SUPFAM" id="SSF51735">
    <property type="entry name" value="NAD(P)-binding Rossmann-fold domains"/>
    <property type="match status" value="1"/>
</dbReference>
<dbReference type="Gene3D" id="3.40.50.10380">
    <property type="entry name" value="Malic enzyme, N-terminal domain"/>
    <property type="match status" value="1"/>
</dbReference>
<accession>A0A7S8IED8</accession>
<dbReference type="PANTHER" id="PTHR43237:SF4">
    <property type="entry name" value="NADP-DEPENDENT MALIC ENZYME"/>
    <property type="match status" value="1"/>
</dbReference>
<organism evidence="10 11">
    <name type="scientific">Phototrophicus methaneseepsis</name>
    <dbReference type="NCBI Taxonomy" id="2710758"/>
    <lineage>
        <taxon>Bacteria</taxon>
        <taxon>Bacillati</taxon>
        <taxon>Chloroflexota</taxon>
        <taxon>Candidatus Thermofontia</taxon>
        <taxon>Phototrophicales</taxon>
        <taxon>Phototrophicaceae</taxon>
        <taxon>Phototrophicus</taxon>
    </lineage>
</organism>
<comment type="cofactor">
    <cofactor evidence="1">
        <name>Mn(2+)</name>
        <dbReference type="ChEBI" id="CHEBI:29035"/>
    </cofactor>
</comment>
<dbReference type="Gene3D" id="3.40.50.720">
    <property type="entry name" value="NAD(P)-binding Rossmann-like Domain"/>
    <property type="match status" value="1"/>
</dbReference>
<dbReference type="SMART" id="SM00919">
    <property type="entry name" value="Malic_M"/>
    <property type="match status" value="1"/>
</dbReference>
<feature type="binding site" evidence="7">
    <location>
        <position position="136"/>
    </location>
    <ligand>
        <name>a divalent metal cation</name>
        <dbReference type="ChEBI" id="CHEBI:60240"/>
    </ligand>
</feature>
<evidence type="ECO:0000256" key="1">
    <source>
        <dbReference type="ARBA" id="ARBA00001936"/>
    </source>
</evidence>
<dbReference type="FunFam" id="3.40.50.720:FF:000095">
    <property type="entry name" value="NADP-dependent malic enzyme"/>
    <property type="match status" value="1"/>
</dbReference>